<dbReference type="EMBL" id="FNAB01000008">
    <property type="protein sequence ID" value="SDD98223.1"/>
    <property type="molecule type" value="Genomic_DNA"/>
</dbReference>
<dbReference type="AlphaFoldDB" id="A0A1G6Z7H0"/>
<evidence type="ECO:0000313" key="2">
    <source>
        <dbReference type="Proteomes" id="UP000199417"/>
    </source>
</evidence>
<gene>
    <name evidence="1" type="ORF">SAMN05444580_108127</name>
</gene>
<name>A0A1G6Z7H0_9NOCA</name>
<dbReference type="STRING" id="168276.SAMN05444580_108127"/>
<reference evidence="1 2" key="1">
    <citation type="submission" date="2016-10" db="EMBL/GenBank/DDBJ databases">
        <authorList>
            <person name="de Groot N.N."/>
        </authorList>
    </citation>
    <scope>NUCLEOTIDE SEQUENCE [LARGE SCALE GENOMIC DNA]</scope>
    <source>
        <strain evidence="1 2">JCM 11308</strain>
    </source>
</reference>
<proteinExistence type="predicted"/>
<evidence type="ECO:0000313" key="1">
    <source>
        <dbReference type="EMBL" id="SDD98223.1"/>
    </source>
</evidence>
<accession>A0A1G6Z7H0</accession>
<keyword evidence="2" id="KW-1185">Reference proteome</keyword>
<organism evidence="1 2">
    <name type="scientific">Rhodococcus tukisamuensis</name>
    <dbReference type="NCBI Taxonomy" id="168276"/>
    <lineage>
        <taxon>Bacteria</taxon>
        <taxon>Bacillati</taxon>
        <taxon>Actinomycetota</taxon>
        <taxon>Actinomycetes</taxon>
        <taxon>Mycobacteriales</taxon>
        <taxon>Nocardiaceae</taxon>
        <taxon>Rhodococcus</taxon>
    </lineage>
</organism>
<protein>
    <submittedName>
        <fullName evidence="1">Uncharacterized protein</fullName>
    </submittedName>
</protein>
<sequence>MRSSLTHPGRHRLGMVDGVHCILIPEVALALADHRRNWFTQMLSPARHSFASMRKRTTEMQGSWSPTAAVAN</sequence>
<dbReference type="RefSeq" id="WP_072845606.1">
    <property type="nucleotide sequence ID" value="NZ_FNAB01000008.1"/>
</dbReference>
<dbReference type="Proteomes" id="UP000199417">
    <property type="component" value="Unassembled WGS sequence"/>
</dbReference>